<dbReference type="AlphaFoldDB" id="A0ABD3VWD6"/>
<keyword evidence="3" id="KW-1185">Reference proteome</keyword>
<reference evidence="2 3" key="1">
    <citation type="submission" date="2024-11" db="EMBL/GenBank/DDBJ databases">
        <title>Chromosome-level genome assembly of the freshwater bivalve Anodonta woodiana.</title>
        <authorList>
            <person name="Chen X."/>
        </authorList>
    </citation>
    <scope>NUCLEOTIDE SEQUENCE [LARGE SCALE GENOMIC DNA]</scope>
    <source>
        <strain evidence="2">MN2024</strain>
        <tissue evidence="2">Gills</tissue>
    </source>
</reference>
<feature type="domain" description="Reverse transcriptase" evidence="1">
    <location>
        <begin position="1"/>
        <end position="138"/>
    </location>
</feature>
<dbReference type="PROSITE" id="PS50878">
    <property type="entry name" value="RT_POL"/>
    <property type="match status" value="1"/>
</dbReference>
<protein>
    <recommendedName>
        <fullName evidence="1">Reverse transcriptase domain-containing protein</fullName>
    </recommendedName>
</protein>
<dbReference type="InterPro" id="IPR000477">
    <property type="entry name" value="RT_dom"/>
</dbReference>
<gene>
    <name evidence="2" type="ORF">ACJMK2_043101</name>
</gene>
<dbReference type="Proteomes" id="UP001634394">
    <property type="component" value="Unassembled WGS sequence"/>
</dbReference>
<evidence type="ECO:0000313" key="3">
    <source>
        <dbReference type="Proteomes" id="UP001634394"/>
    </source>
</evidence>
<dbReference type="PANTHER" id="PTHR33332">
    <property type="entry name" value="REVERSE TRANSCRIPTASE DOMAIN-CONTAINING PROTEIN"/>
    <property type="match status" value="1"/>
</dbReference>
<accession>A0ABD3VWD6</accession>
<name>A0ABD3VWD6_SINWO</name>
<comment type="caution">
    <text evidence="2">The sequence shown here is derived from an EMBL/GenBank/DDBJ whole genome shotgun (WGS) entry which is preliminary data.</text>
</comment>
<proteinExistence type="predicted"/>
<dbReference type="Pfam" id="PF00078">
    <property type="entry name" value="RVT_1"/>
    <property type="match status" value="1"/>
</dbReference>
<evidence type="ECO:0000259" key="1">
    <source>
        <dbReference type="PROSITE" id="PS50878"/>
    </source>
</evidence>
<sequence>MTQIKYANGIHSSPVHVCCGVPQGCVLGPVIFILYTQPLSSVIDHHPVLHQLYADDTQIYKSSHPTKVDATIHRVEKCISDLKSWMTCNRLQMNDDKTGAILITAQILPHSNPLRQTINISNTNIKFSQSVRNRGVNLDSTLTLHRHVMNICRAAYLELRHNSSIRKYFSVDATKTLVCSLVHSRLDNCKSIMSGSSQYLLQKLKKVHNTAARVVFRVPRSEHTLPLLCTLHWLSIRYRIKHKIFSLCYISMTDRSPTYLSSLTHVYTPVKSLRSSSDNRILIVPKVKTKSYRRSFVYQGLGMWNELPIEIRHKDTRVLRVLSRLTCFDCMDKLSDLIMFF</sequence>
<evidence type="ECO:0000313" key="2">
    <source>
        <dbReference type="EMBL" id="KAL3865741.1"/>
    </source>
</evidence>
<dbReference type="EMBL" id="JBJQND010000009">
    <property type="protein sequence ID" value="KAL3865741.1"/>
    <property type="molecule type" value="Genomic_DNA"/>
</dbReference>
<organism evidence="2 3">
    <name type="scientific">Sinanodonta woodiana</name>
    <name type="common">Chinese pond mussel</name>
    <name type="synonym">Anodonta woodiana</name>
    <dbReference type="NCBI Taxonomy" id="1069815"/>
    <lineage>
        <taxon>Eukaryota</taxon>
        <taxon>Metazoa</taxon>
        <taxon>Spiralia</taxon>
        <taxon>Lophotrochozoa</taxon>
        <taxon>Mollusca</taxon>
        <taxon>Bivalvia</taxon>
        <taxon>Autobranchia</taxon>
        <taxon>Heteroconchia</taxon>
        <taxon>Palaeoheterodonta</taxon>
        <taxon>Unionida</taxon>
        <taxon>Unionoidea</taxon>
        <taxon>Unionidae</taxon>
        <taxon>Unioninae</taxon>
        <taxon>Sinanodonta</taxon>
    </lineage>
</organism>